<reference evidence="7" key="1">
    <citation type="journal article" date="2019" name="Int. J. Syst. Evol. Microbiol.">
        <title>The Global Catalogue of Microorganisms (GCM) 10K type strain sequencing project: providing services to taxonomists for standard genome sequencing and annotation.</title>
        <authorList>
            <consortium name="The Broad Institute Genomics Platform"/>
            <consortium name="The Broad Institute Genome Sequencing Center for Infectious Disease"/>
            <person name="Wu L."/>
            <person name="Ma J."/>
        </authorList>
    </citation>
    <scope>NUCLEOTIDE SEQUENCE [LARGE SCALE GENOMIC DNA]</scope>
    <source>
        <strain evidence="7">KCTC 42964</strain>
    </source>
</reference>
<dbReference type="InterPro" id="IPR011701">
    <property type="entry name" value="MFS"/>
</dbReference>
<keyword evidence="1 4" id="KW-0812">Transmembrane</keyword>
<dbReference type="Proteomes" id="UP001595528">
    <property type="component" value="Unassembled WGS sequence"/>
</dbReference>
<evidence type="ECO:0000256" key="3">
    <source>
        <dbReference type="ARBA" id="ARBA00023136"/>
    </source>
</evidence>
<keyword evidence="7" id="KW-1185">Reference proteome</keyword>
<dbReference type="InterPro" id="IPR020846">
    <property type="entry name" value="MFS_dom"/>
</dbReference>
<dbReference type="SUPFAM" id="SSF103473">
    <property type="entry name" value="MFS general substrate transporter"/>
    <property type="match status" value="1"/>
</dbReference>
<dbReference type="PANTHER" id="PTHR23539">
    <property type="entry name" value="MFS TRANSPORTER"/>
    <property type="match status" value="1"/>
</dbReference>
<feature type="domain" description="Major facilitator superfamily (MFS) profile" evidence="5">
    <location>
        <begin position="217"/>
        <end position="418"/>
    </location>
</feature>
<feature type="transmembrane region" description="Helical" evidence="4">
    <location>
        <begin position="103"/>
        <end position="125"/>
    </location>
</feature>
<organism evidence="6 7">
    <name type="scientific">Marinibaculum pumilum</name>
    <dbReference type="NCBI Taxonomy" id="1766165"/>
    <lineage>
        <taxon>Bacteria</taxon>
        <taxon>Pseudomonadati</taxon>
        <taxon>Pseudomonadota</taxon>
        <taxon>Alphaproteobacteria</taxon>
        <taxon>Rhodospirillales</taxon>
        <taxon>Rhodospirillaceae</taxon>
        <taxon>Marinibaculum</taxon>
    </lineage>
</organism>
<feature type="transmembrane region" description="Helical" evidence="4">
    <location>
        <begin position="344"/>
        <end position="364"/>
    </location>
</feature>
<evidence type="ECO:0000313" key="6">
    <source>
        <dbReference type="EMBL" id="MFC3229689.1"/>
    </source>
</evidence>
<feature type="transmembrane region" description="Helical" evidence="4">
    <location>
        <begin position="252"/>
        <end position="274"/>
    </location>
</feature>
<keyword evidence="2 4" id="KW-1133">Transmembrane helix</keyword>
<evidence type="ECO:0000256" key="1">
    <source>
        <dbReference type="ARBA" id="ARBA00022692"/>
    </source>
</evidence>
<protein>
    <submittedName>
        <fullName evidence="6">MFS transporter</fullName>
    </submittedName>
</protein>
<feature type="transmembrane region" description="Helical" evidence="4">
    <location>
        <begin position="44"/>
        <end position="66"/>
    </location>
</feature>
<evidence type="ECO:0000313" key="7">
    <source>
        <dbReference type="Proteomes" id="UP001595528"/>
    </source>
</evidence>
<dbReference type="EMBL" id="JBHRTR010000034">
    <property type="protein sequence ID" value="MFC3229689.1"/>
    <property type="molecule type" value="Genomic_DNA"/>
</dbReference>
<feature type="transmembrane region" description="Helical" evidence="4">
    <location>
        <begin position="137"/>
        <end position="156"/>
    </location>
</feature>
<feature type="transmembrane region" description="Helical" evidence="4">
    <location>
        <begin position="12"/>
        <end position="32"/>
    </location>
</feature>
<name>A0ABV7L5H5_9PROT</name>
<feature type="transmembrane region" description="Helical" evidence="4">
    <location>
        <begin position="218"/>
        <end position="240"/>
    </location>
</feature>
<proteinExistence type="predicted"/>
<evidence type="ECO:0000256" key="2">
    <source>
        <dbReference type="ARBA" id="ARBA00022989"/>
    </source>
</evidence>
<sequence length="418" mass="43429">MSERLNRPLLGVNFFAGDVTAGFGPYLAIYLLAQLHWEPQNIGFALALGTIVTVIMQTPAGALIDWTRHKRTLMVACVSAVGLAALVLPLSDNTTVIFAAQGTMGAALAFLGPLIAAITLGVVGREMFTRQTGANQAWNHAGNVIAAGIAAGLALWGFVDGVFFLIALMAIGMIVSVLCIRPSQIDDNLARGGVAAGPAAEQRKSPGGFRTVIGDRRLLVFAVSIFLFHFANAAMLPLVSQNLSAGSDTGTGIAFTSACIIAAQFVMIGMAVLCGRTADRWGRKPLFLAAFAILPVRALLYTTTDQPELLVAIQALDGVANGIFAVLFLLIVSDATKGSGHFNVAQGALATLVGIGASLSNLIAEEIVQLASYDTAFYFLAAVALAGAAIFAVAMPETAEHALKGLGKDRQNGRSSAA</sequence>
<dbReference type="Pfam" id="PF07690">
    <property type="entry name" value="MFS_1"/>
    <property type="match status" value="1"/>
</dbReference>
<dbReference type="RefSeq" id="WP_379904129.1">
    <property type="nucleotide sequence ID" value="NZ_JBHRTR010000034.1"/>
</dbReference>
<feature type="transmembrane region" description="Helical" evidence="4">
    <location>
        <begin position="376"/>
        <end position="395"/>
    </location>
</feature>
<evidence type="ECO:0000256" key="4">
    <source>
        <dbReference type="SAM" id="Phobius"/>
    </source>
</evidence>
<dbReference type="PANTHER" id="PTHR23539:SF1">
    <property type="entry name" value="MAJOR FACILITATOR SUPERFAMILY (MFS) PROFILE DOMAIN-CONTAINING PROTEIN"/>
    <property type="match status" value="1"/>
</dbReference>
<accession>A0ABV7L5H5</accession>
<gene>
    <name evidence="6" type="ORF">ACFOGJ_20740</name>
</gene>
<dbReference type="Gene3D" id="1.20.1250.20">
    <property type="entry name" value="MFS general substrate transporter like domains"/>
    <property type="match status" value="2"/>
</dbReference>
<evidence type="ECO:0000259" key="5">
    <source>
        <dbReference type="PROSITE" id="PS50850"/>
    </source>
</evidence>
<feature type="transmembrane region" description="Helical" evidence="4">
    <location>
        <begin position="309"/>
        <end position="332"/>
    </location>
</feature>
<comment type="caution">
    <text evidence="6">The sequence shown here is derived from an EMBL/GenBank/DDBJ whole genome shotgun (WGS) entry which is preliminary data.</text>
</comment>
<keyword evidence="3 4" id="KW-0472">Membrane</keyword>
<dbReference type="PROSITE" id="PS50850">
    <property type="entry name" value="MFS"/>
    <property type="match status" value="1"/>
</dbReference>
<feature type="transmembrane region" description="Helical" evidence="4">
    <location>
        <begin position="73"/>
        <end position="91"/>
    </location>
</feature>
<dbReference type="InterPro" id="IPR036259">
    <property type="entry name" value="MFS_trans_sf"/>
</dbReference>
<feature type="transmembrane region" description="Helical" evidence="4">
    <location>
        <begin position="162"/>
        <end position="180"/>
    </location>
</feature>